<dbReference type="EMBL" id="LAKD02000137">
    <property type="protein sequence ID" value="OPF70673.1"/>
    <property type="molecule type" value="Genomic_DNA"/>
</dbReference>
<dbReference type="PROSITE" id="PS50110">
    <property type="entry name" value="RESPONSE_REGULATORY"/>
    <property type="match status" value="1"/>
</dbReference>
<keyword evidence="1 2" id="KW-0597">Phosphoprotein</keyword>
<evidence type="ECO:0000259" key="3">
    <source>
        <dbReference type="PROSITE" id="PS50110"/>
    </source>
</evidence>
<evidence type="ECO:0000256" key="2">
    <source>
        <dbReference type="PROSITE-ProRule" id="PRU00169"/>
    </source>
</evidence>
<feature type="domain" description="Response regulatory" evidence="3">
    <location>
        <begin position="3"/>
        <end position="118"/>
    </location>
</feature>
<dbReference type="AlphaFoldDB" id="A0A1V4CU78"/>
<dbReference type="InterPro" id="IPR001789">
    <property type="entry name" value="Sig_transdc_resp-reg_receiver"/>
</dbReference>
<gene>
    <name evidence="4" type="ORF">VT50_0236020</name>
</gene>
<dbReference type="Pfam" id="PF00072">
    <property type="entry name" value="Response_reg"/>
    <property type="match status" value="1"/>
</dbReference>
<evidence type="ECO:0000313" key="5">
    <source>
        <dbReference type="Proteomes" id="UP000033615"/>
    </source>
</evidence>
<dbReference type="PANTHER" id="PTHR44591:SF3">
    <property type="entry name" value="RESPONSE REGULATORY DOMAIN-CONTAINING PROTEIN"/>
    <property type="match status" value="1"/>
</dbReference>
<dbReference type="SMART" id="SM00448">
    <property type="entry name" value="REC"/>
    <property type="match status" value="1"/>
</dbReference>
<dbReference type="GO" id="GO:0000160">
    <property type="term" value="P:phosphorelay signal transduction system"/>
    <property type="evidence" value="ECO:0007669"/>
    <property type="project" value="InterPro"/>
</dbReference>
<keyword evidence="5" id="KW-1185">Reference proteome</keyword>
<proteinExistence type="predicted"/>
<reference evidence="4" key="1">
    <citation type="submission" date="2016-12" db="EMBL/GenBank/DDBJ databases">
        <title>Genome sequence of Streptomyces antioxidans MUSC 164.</title>
        <authorList>
            <person name="Lee L.-H."/>
            <person name="Ser H.-L."/>
        </authorList>
    </citation>
    <scope>NUCLEOTIDE SEQUENCE [LARGE SCALE GENOMIC DNA]</scope>
    <source>
        <strain evidence="4">MUSC 164</strain>
    </source>
</reference>
<dbReference type="CDD" id="cd00156">
    <property type="entry name" value="REC"/>
    <property type="match status" value="1"/>
</dbReference>
<dbReference type="InterPro" id="IPR050595">
    <property type="entry name" value="Bact_response_regulator"/>
</dbReference>
<dbReference type="RefSeq" id="WP_075200470.1">
    <property type="nucleotide sequence ID" value="NZ_LAKD02000137.1"/>
</dbReference>
<dbReference type="Proteomes" id="UP000033615">
    <property type="component" value="Unassembled WGS sequence"/>
</dbReference>
<dbReference type="PANTHER" id="PTHR44591">
    <property type="entry name" value="STRESS RESPONSE REGULATOR PROTEIN 1"/>
    <property type="match status" value="1"/>
</dbReference>
<name>A0A1V4CU78_9ACTN</name>
<comment type="caution">
    <text evidence="4">The sequence shown here is derived from an EMBL/GenBank/DDBJ whole genome shotgun (WGS) entry which is preliminary data.</text>
</comment>
<dbReference type="SUPFAM" id="SSF52172">
    <property type="entry name" value="CheY-like"/>
    <property type="match status" value="1"/>
</dbReference>
<evidence type="ECO:0000313" key="4">
    <source>
        <dbReference type="EMBL" id="OPF70673.1"/>
    </source>
</evidence>
<dbReference type="InterPro" id="IPR011006">
    <property type="entry name" value="CheY-like_superfamily"/>
</dbReference>
<accession>A0A1V4CU78</accession>
<dbReference type="OrthoDB" id="9802186at2"/>
<feature type="modified residue" description="4-aspartylphosphate" evidence="2">
    <location>
        <position position="53"/>
    </location>
</feature>
<dbReference type="Gene3D" id="3.40.50.2300">
    <property type="match status" value="1"/>
</dbReference>
<protein>
    <recommendedName>
        <fullName evidence="3">Response regulatory domain-containing protein</fullName>
    </recommendedName>
</protein>
<sequence>MYTVLVVDDSLSMAEQLADLIQLQTGLPALACSRPEAAISAVQEHPIKVALLDQRMPIKSGTDLYREIREISPEVKAVMVTGEANSSEVGQALSLGFSDYLAKGEVSRLCEIVLKWYFQYEVDQASELQINTLEPLFTGRKRFLLVGNQVRYYLAALQVIDSAYIVPESWSTIQQINAGQEKKFTFSASVKDAFIVESSLQYNVKGTLSSEVAKKPKLGARIESAVTRTVKKSRTSEITTTDSIEETYRLPEESSDPAENYVKSRHIESAPVYKRIRLSIMKSCSCCRADTVIPLMVLMFDDAYATRQTDYYRDGTSDTIDTGQIRLPS</sequence>
<evidence type="ECO:0000256" key="1">
    <source>
        <dbReference type="ARBA" id="ARBA00022553"/>
    </source>
</evidence>
<organism evidence="4 5">
    <name type="scientific">Streptomyces antioxidans</name>
    <dbReference type="NCBI Taxonomy" id="1507734"/>
    <lineage>
        <taxon>Bacteria</taxon>
        <taxon>Bacillati</taxon>
        <taxon>Actinomycetota</taxon>
        <taxon>Actinomycetes</taxon>
        <taxon>Kitasatosporales</taxon>
        <taxon>Streptomycetaceae</taxon>
        <taxon>Streptomyces</taxon>
    </lineage>
</organism>